<reference evidence="2 3" key="1">
    <citation type="journal article" date="2023" name="Sci. Data">
        <title>Genome assembly of the Korean intertidal mud-creeper Batillaria attramentaria.</title>
        <authorList>
            <person name="Patra A.K."/>
            <person name="Ho P.T."/>
            <person name="Jun S."/>
            <person name="Lee S.J."/>
            <person name="Kim Y."/>
            <person name="Won Y.J."/>
        </authorList>
    </citation>
    <scope>NUCLEOTIDE SEQUENCE [LARGE SCALE GENOMIC DNA]</scope>
    <source>
        <strain evidence="2">Wonlab-2016</strain>
    </source>
</reference>
<feature type="compositionally biased region" description="Polar residues" evidence="1">
    <location>
        <begin position="134"/>
        <end position="152"/>
    </location>
</feature>
<evidence type="ECO:0000313" key="2">
    <source>
        <dbReference type="EMBL" id="KAK7495086.1"/>
    </source>
</evidence>
<dbReference type="EMBL" id="JACVVK020000078">
    <property type="protein sequence ID" value="KAK7495086.1"/>
    <property type="molecule type" value="Genomic_DNA"/>
</dbReference>
<protein>
    <submittedName>
        <fullName evidence="2">Uncharacterized protein</fullName>
    </submittedName>
</protein>
<proteinExistence type="predicted"/>
<comment type="caution">
    <text evidence="2">The sequence shown here is derived from an EMBL/GenBank/DDBJ whole genome shotgun (WGS) entry which is preliminary data.</text>
</comment>
<keyword evidence="3" id="KW-1185">Reference proteome</keyword>
<name>A0ABD0L6D0_9CAEN</name>
<sequence length="161" mass="17923">MHVHRSWYTYALELMSIRTRIISLTFKTTQPLNLLAFPSMLHVLRRNTPASGKCVGRCTARADTIFTYQDGDGEARLGHKLTKRASAGREIRQTLYLQVAVALNRADLRRRKRAVCTPGNVPGSGMTYGWPGARQNSQPNTGISPEHSQNCASRWAGRTPA</sequence>
<feature type="region of interest" description="Disordered" evidence="1">
    <location>
        <begin position="126"/>
        <end position="161"/>
    </location>
</feature>
<accession>A0ABD0L6D0</accession>
<dbReference type="Proteomes" id="UP001519460">
    <property type="component" value="Unassembled WGS sequence"/>
</dbReference>
<organism evidence="2 3">
    <name type="scientific">Batillaria attramentaria</name>
    <dbReference type="NCBI Taxonomy" id="370345"/>
    <lineage>
        <taxon>Eukaryota</taxon>
        <taxon>Metazoa</taxon>
        <taxon>Spiralia</taxon>
        <taxon>Lophotrochozoa</taxon>
        <taxon>Mollusca</taxon>
        <taxon>Gastropoda</taxon>
        <taxon>Caenogastropoda</taxon>
        <taxon>Sorbeoconcha</taxon>
        <taxon>Cerithioidea</taxon>
        <taxon>Batillariidae</taxon>
        <taxon>Batillaria</taxon>
    </lineage>
</organism>
<gene>
    <name evidence="2" type="ORF">BaRGS_00013726</name>
</gene>
<evidence type="ECO:0000256" key="1">
    <source>
        <dbReference type="SAM" id="MobiDB-lite"/>
    </source>
</evidence>
<evidence type="ECO:0000313" key="3">
    <source>
        <dbReference type="Proteomes" id="UP001519460"/>
    </source>
</evidence>
<dbReference type="AlphaFoldDB" id="A0ABD0L6D0"/>